<comment type="subcellular location">
    <subcellularLocation>
        <location evidence="1">Cell membrane</location>
        <topology evidence="1">Multi-pass membrane protein</topology>
    </subcellularLocation>
</comment>
<gene>
    <name evidence="9" type="ORF">O0235_12510</name>
</gene>
<feature type="region of interest" description="Disordered" evidence="6">
    <location>
        <begin position="290"/>
        <end position="361"/>
    </location>
</feature>
<feature type="transmembrane region" description="Helical" evidence="7">
    <location>
        <begin position="537"/>
        <end position="557"/>
    </location>
</feature>
<accession>A0ABY7M4X7</accession>
<feature type="transmembrane region" description="Helical" evidence="7">
    <location>
        <begin position="659"/>
        <end position="683"/>
    </location>
</feature>
<dbReference type="EMBL" id="CP115149">
    <property type="protein sequence ID" value="WBL35586.1"/>
    <property type="molecule type" value="Genomic_DNA"/>
</dbReference>
<dbReference type="InterPro" id="IPR050833">
    <property type="entry name" value="Poly_Biosynth_Transport"/>
</dbReference>
<dbReference type="PANTHER" id="PTHR30250">
    <property type="entry name" value="PST FAMILY PREDICTED COLANIC ACID TRANSPORTER"/>
    <property type="match status" value="1"/>
</dbReference>
<name>A0ABY7M4X7_9CHLR</name>
<feature type="transmembrane region" description="Helical" evidence="7">
    <location>
        <begin position="578"/>
        <end position="598"/>
    </location>
</feature>
<keyword evidence="9" id="KW-0808">Transferase</keyword>
<dbReference type="Pfam" id="PF13439">
    <property type="entry name" value="Glyco_transf_4"/>
    <property type="match status" value="1"/>
</dbReference>
<protein>
    <submittedName>
        <fullName evidence="9">Glycosyltransferase</fullName>
        <ecNumber evidence="9">2.4.-.-</ecNumber>
    </submittedName>
</protein>
<feature type="domain" description="Glycosyltransferase subfamily 4-like N-terminal" evidence="8">
    <location>
        <begin position="34"/>
        <end position="165"/>
    </location>
</feature>
<evidence type="ECO:0000256" key="2">
    <source>
        <dbReference type="ARBA" id="ARBA00022475"/>
    </source>
</evidence>
<keyword evidence="3 7" id="KW-0812">Transmembrane</keyword>
<keyword evidence="2" id="KW-1003">Cell membrane</keyword>
<dbReference type="Pfam" id="PF13692">
    <property type="entry name" value="Glyco_trans_1_4"/>
    <property type="match status" value="1"/>
</dbReference>
<evidence type="ECO:0000313" key="10">
    <source>
        <dbReference type="Proteomes" id="UP001212803"/>
    </source>
</evidence>
<dbReference type="InterPro" id="IPR028098">
    <property type="entry name" value="Glyco_trans_4-like_N"/>
</dbReference>
<feature type="transmembrane region" description="Helical" evidence="7">
    <location>
        <begin position="411"/>
        <end position="437"/>
    </location>
</feature>
<evidence type="ECO:0000256" key="3">
    <source>
        <dbReference type="ARBA" id="ARBA00022692"/>
    </source>
</evidence>
<feature type="transmembrane region" description="Helical" evidence="7">
    <location>
        <begin position="449"/>
        <end position="472"/>
    </location>
</feature>
<keyword evidence="9" id="KW-0328">Glycosyltransferase</keyword>
<proteinExistence type="predicted"/>
<evidence type="ECO:0000256" key="5">
    <source>
        <dbReference type="ARBA" id="ARBA00023136"/>
    </source>
</evidence>
<feature type="transmembrane region" description="Helical" evidence="7">
    <location>
        <begin position="751"/>
        <end position="775"/>
    </location>
</feature>
<dbReference type="Proteomes" id="UP001212803">
    <property type="component" value="Chromosome"/>
</dbReference>
<dbReference type="SUPFAM" id="SSF53756">
    <property type="entry name" value="UDP-Glycosyltransferase/glycogen phosphorylase"/>
    <property type="match status" value="1"/>
</dbReference>
<sequence length="807" mass="84971">MRVLIVEPFPGQRWRSITRYADGLALALRSSGTEVVRVSAPWFPPSPLRPGTWAWAREQAVAEARQGRFDVVHLADVPLAHHARRFGRGTPVAVTVHDVLAMSMPGYFHGLRGFARRQFLRRPLSGLRAANLVVAPSNFNSNGAAGWQGIDASRLAVIPNPVDPAFVPLARGAAEARLAEAGIRLPAAPRILSVGHDGFYKNLPALLEAMQRPELRRACLVRAGTKLSPRRFPLVRRLAAEGRLIEVGPVDDPLLVPLYAACDVLAQPSLAEGFGYPVLEAMQMRLRSSPATAARCRKSRAAPPSSYRSRNRTSPGRSPAPSPACSGTPATPSGCATLARPAQRISPSRPSAAGCSTPTARWRNPGPRYHAGVGIAAGSLIALAFRFGATFLWAVIGVLTARALSVEDRGAYASAVVFTSAVGGVTSLGAATGYFVANRKRLPAEVAGNALLVALAASILAAAGGALAWLLLPGEPGRLGLIAGLLLPPNIIRNTLNGVLLGEGKLVPFNLSANIPVVIGFALLLGVLLGAGERTALAALAAWTVAQYLGLLPLAAWGKGWWTWLLRHRPDGALLRGMLRFTAVSGLAGAVGLLNYRIDLLLVVTLDSREGAGIYASAIAGAEALWLFSSAIAMASFARVGAESRAEAARITAAGVRHTLLIVTAGAGLLAAAAPWAMVLLFGPDYRPAALPLRILCIGTLLYAPQALLNNYFANQLGRPSLALALGLLSLVISVALGLALIPGLGFVGAAWATTASYLVSGFAAIALFLWLAPVPGRDLWRLRRADLERYPALAREVTRLVRRPGA</sequence>
<keyword evidence="10" id="KW-1185">Reference proteome</keyword>
<dbReference type="GO" id="GO:0016757">
    <property type="term" value="F:glycosyltransferase activity"/>
    <property type="evidence" value="ECO:0007669"/>
    <property type="project" value="UniProtKB-KW"/>
</dbReference>
<evidence type="ECO:0000256" key="4">
    <source>
        <dbReference type="ARBA" id="ARBA00022989"/>
    </source>
</evidence>
<feature type="compositionally biased region" description="Polar residues" evidence="6">
    <location>
        <begin position="345"/>
        <end position="359"/>
    </location>
</feature>
<dbReference type="PANTHER" id="PTHR30250:SF11">
    <property type="entry name" value="O-ANTIGEN TRANSPORTER-RELATED"/>
    <property type="match status" value="1"/>
</dbReference>
<feature type="transmembrane region" description="Helical" evidence="7">
    <location>
        <begin position="721"/>
        <end position="745"/>
    </location>
</feature>
<reference evidence="9 10" key="1">
    <citation type="journal article" date="2023" name="ISME J.">
        <title>Thermophilic Dehalococcoidia with unusual traits shed light on an unexpected past.</title>
        <authorList>
            <person name="Palmer M."/>
            <person name="Covington J.K."/>
            <person name="Zhou E.M."/>
            <person name="Thomas S.C."/>
            <person name="Habib N."/>
            <person name="Seymour C.O."/>
            <person name="Lai D."/>
            <person name="Johnston J."/>
            <person name="Hashimi A."/>
            <person name="Jiao J.Y."/>
            <person name="Muok A.R."/>
            <person name="Liu L."/>
            <person name="Xian W.D."/>
            <person name="Zhi X.Y."/>
            <person name="Li M.M."/>
            <person name="Silva L.P."/>
            <person name="Bowen B.P."/>
            <person name="Louie K."/>
            <person name="Briegel A."/>
            <person name="Pett-Ridge J."/>
            <person name="Weber P.K."/>
            <person name="Tocheva E.I."/>
            <person name="Woyke T."/>
            <person name="Northen T.R."/>
            <person name="Mayali X."/>
            <person name="Li W.J."/>
            <person name="Hedlund B.P."/>
        </authorList>
    </citation>
    <scope>NUCLEOTIDE SEQUENCE [LARGE SCALE GENOMIC DNA]</scope>
    <source>
        <strain evidence="9 10">YIM 72310</strain>
    </source>
</reference>
<dbReference type="Gene3D" id="3.40.50.2000">
    <property type="entry name" value="Glycogen Phosphorylase B"/>
    <property type="match status" value="2"/>
</dbReference>
<feature type="transmembrane region" description="Helical" evidence="7">
    <location>
        <begin position="689"/>
        <end position="709"/>
    </location>
</feature>
<evidence type="ECO:0000256" key="6">
    <source>
        <dbReference type="SAM" id="MobiDB-lite"/>
    </source>
</evidence>
<evidence type="ECO:0000313" key="9">
    <source>
        <dbReference type="EMBL" id="WBL35586.1"/>
    </source>
</evidence>
<keyword evidence="5 7" id="KW-0472">Membrane</keyword>
<keyword evidence="4 7" id="KW-1133">Transmembrane helix</keyword>
<feature type="transmembrane region" description="Helical" evidence="7">
    <location>
        <begin position="508"/>
        <end position="531"/>
    </location>
</feature>
<organism evidence="9 10">
    <name type="scientific">Tepidiforma flava</name>
    <dbReference type="NCBI Taxonomy" id="3004094"/>
    <lineage>
        <taxon>Bacteria</taxon>
        <taxon>Bacillati</taxon>
        <taxon>Chloroflexota</taxon>
        <taxon>Tepidiformia</taxon>
        <taxon>Tepidiformales</taxon>
        <taxon>Tepidiformaceae</taxon>
        <taxon>Tepidiforma</taxon>
    </lineage>
</organism>
<dbReference type="RefSeq" id="WP_270056111.1">
    <property type="nucleotide sequence ID" value="NZ_CP115149.1"/>
</dbReference>
<evidence type="ECO:0000259" key="8">
    <source>
        <dbReference type="Pfam" id="PF13439"/>
    </source>
</evidence>
<evidence type="ECO:0000256" key="1">
    <source>
        <dbReference type="ARBA" id="ARBA00004651"/>
    </source>
</evidence>
<dbReference type="EC" id="2.4.-.-" evidence="9"/>
<feature type="transmembrane region" description="Helical" evidence="7">
    <location>
        <begin position="371"/>
        <end position="399"/>
    </location>
</feature>
<evidence type="ECO:0000256" key="7">
    <source>
        <dbReference type="SAM" id="Phobius"/>
    </source>
</evidence>